<dbReference type="Proteomes" id="UP000294914">
    <property type="component" value="Unassembled WGS sequence"/>
</dbReference>
<dbReference type="SUPFAM" id="SSF52833">
    <property type="entry name" value="Thioredoxin-like"/>
    <property type="match status" value="1"/>
</dbReference>
<gene>
    <name evidence="2" type="ORF">EDC23_2030</name>
</gene>
<dbReference type="OrthoDB" id="9790390at2"/>
<dbReference type="InterPro" id="IPR013766">
    <property type="entry name" value="Thioredoxin_domain"/>
</dbReference>
<dbReference type="Gene3D" id="3.40.30.10">
    <property type="entry name" value="Glutaredoxin"/>
    <property type="match status" value="1"/>
</dbReference>
<evidence type="ECO:0000259" key="1">
    <source>
        <dbReference type="PROSITE" id="PS51352"/>
    </source>
</evidence>
<dbReference type="CDD" id="cd02947">
    <property type="entry name" value="TRX_family"/>
    <property type="match status" value="1"/>
</dbReference>
<sequence length="286" mass="31957">MNETPDSPYILSADGENFAPRVRENSHRGPVLVNFCSPAVDRCARLSPMLEKLIQQYAGRALLVHINADAERDLCRHYAVSRVPTLKLFRRGEVVATRQGDLPEAALRKLLEQYVARDSDLALADAVDLYAGGEQQAAYEKIAEAVAADHDNPRLPLTLCKLLKHEQRYAEALKVLDSLPTHLAEHPEISHLHDLLTFYAVRDPARDPAVLEAQVAADPGALEPRQQLVAHYVVSEDYAPALQQLATLREQAAEFDAGYAPQAMRRLFNLLGDEHPLVLAYRRHLR</sequence>
<reference evidence="2 3" key="1">
    <citation type="submission" date="2019-03" db="EMBL/GenBank/DDBJ databases">
        <title>Genomic Encyclopedia of Type Strains, Phase IV (KMG-IV): sequencing the most valuable type-strain genomes for metagenomic binning, comparative biology and taxonomic classification.</title>
        <authorList>
            <person name="Goeker M."/>
        </authorList>
    </citation>
    <scope>NUCLEOTIDE SEQUENCE [LARGE SCALE GENOMIC DNA]</scope>
    <source>
        <strain evidence="2 3">DSM 16326</strain>
    </source>
</reference>
<name>A0A4R8IJK5_9GAMM</name>
<dbReference type="Pfam" id="PF14559">
    <property type="entry name" value="TPR_19"/>
    <property type="match status" value="1"/>
</dbReference>
<dbReference type="InterPro" id="IPR036249">
    <property type="entry name" value="Thioredoxin-like_sf"/>
</dbReference>
<dbReference type="Pfam" id="PF14561">
    <property type="entry name" value="TPR_20"/>
    <property type="match status" value="1"/>
</dbReference>
<evidence type="ECO:0000313" key="2">
    <source>
        <dbReference type="EMBL" id="TDY00528.1"/>
    </source>
</evidence>
<protein>
    <submittedName>
        <fullName evidence="2">Putative thioredoxin</fullName>
    </submittedName>
</protein>
<proteinExistence type="predicted"/>
<dbReference type="AlphaFoldDB" id="A0A4R8IJK5"/>
<dbReference type="EMBL" id="SOQX01000005">
    <property type="protein sequence ID" value="TDY00528.1"/>
    <property type="molecule type" value="Genomic_DNA"/>
</dbReference>
<evidence type="ECO:0000313" key="3">
    <source>
        <dbReference type="Proteomes" id="UP000294914"/>
    </source>
</evidence>
<dbReference type="RefSeq" id="WP_134084122.1">
    <property type="nucleotide sequence ID" value="NZ_SOQX01000005.1"/>
</dbReference>
<dbReference type="Gene3D" id="1.25.40.10">
    <property type="entry name" value="Tetratricopeptide repeat domain"/>
    <property type="match status" value="1"/>
</dbReference>
<organism evidence="2 3">
    <name type="scientific">Thiohalophilus thiocyanatoxydans</name>
    <dbReference type="NCBI Taxonomy" id="381308"/>
    <lineage>
        <taxon>Bacteria</taxon>
        <taxon>Pseudomonadati</taxon>
        <taxon>Pseudomonadota</taxon>
        <taxon>Gammaproteobacteria</taxon>
        <taxon>Thiohalomonadales</taxon>
        <taxon>Thiohalophilaceae</taxon>
        <taxon>Thiohalophilus</taxon>
    </lineage>
</organism>
<comment type="caution">
    <text evidence="2">The sequence shown here is derived from an EMBL/GenBank/DDBJ whole genome shotgun (WGS) entry which is preliminary data.</text>
</comment>
<dbReference type="GO" id="GO:0006950">
    <property type="term" value="P:response to stress"/>
    <property type="evidence" value="ECO:0007669"/>
    <property type="project" value="UniProtKB-ARBA"/>
</dbReference>
<feature type="domain" description="Thioredoxin" evidence="1">
    <location>
        <begin position="1"/>
        <end position="116"/>
    </location>
</feature>
<keyword evidence="3" id="KW-1185">Reference proteome</keyword>
<dbReference type="PANTHER" id="PTHR45663:SF11">
    <property type="entry name" value="GEO12009P1"/>
    <property type="match status" value="1"/>
</dbReference>
<dbReference type="Pfam" id="PF00085">
    <property type="entry name" value="Thioredoxin"/>
    <property type="match status" value="1"/>
</dbReference>
<accession>A0A4R8IJK5</accession>
<dbReference type="GO" id="GO:0005737">
    <property type="term" value="C:cytoplasm"/>
    <property type="evidence" value="ECO:0007669"/>
    <property type="project" value="TreeGrafter"/>
</dbReference>
<dbReference type="PROSITE" id="PS51352">
    <property type="entry name" value="THIOREDOXIN_2"/>
    <property type="match status" value="1"/>
</dbReference>
<dbReference type="PANTHER" id="PTHR45663">
    <property type="entry name" value="GEO12009P1"/>
    <property type="match status" value="1"/>
</dbReference>
<dbReference type="GO" id="GO:0015035">
    <property type="term" value="F:protein-disulfide reductase activity"/>
    <property type="evidence" value="ECO:0007669"/>
    <property type="project" value="TreeGrafter"/>
</dbReference>
<dbReference type="InterPro" id="IPR011990">
    <property type="entry name" value="TPR-like_helical_dom_sf"/>
</dbReference>